<dbReference type="Pfam" id="PF11390">
    <property type="entry name" value="FdsD"/>
    <property type="match status" value="1"/>
</dbReference>
<gene>
    <name evidence="1" type="ORF">DFR24_2338</name>
</gene>
<dbReference type="AlphaFoldDB" id="A0A4S3K040"/>
<keyword evidence="2" id="KW-1185">Reference proteome</keyword>
<dbReference type="RefSeq" id="WP_133881572.1">
    <property type="nucleotide sequence ID" value="NZ_MWIN01000028.1"/>
</dbReference>
<dbReference type="EMBL" id="SOBT01000009">
    <property type="protein sequence ID" value="TDU27980.1"/>
    <property type="molecule type" value="Genomic_DNA"/>
</dbReference>
<proteinExistence type="predicted"/>
<accession>A0A4S3K040</accession>
<name>A0A4S3K040_9GAMM</name>
<sequence>MNLERLVIMANDIGGFFGGEPTAEERIAGVSNHLAKFWDPRMRRQIVAYAREGGADLSDHVRAAVLRLDVPPKT</sequence>
<organism evidence="1 2">
    <name type="scientific">Panacagrimonas perspica</name>
    <dbReference type="NCBI Taxonomy" id="381431"/>
    <lineage>
        <taxon>Bacteria</taxon>
        <taxon>Pseudomonadati</taxon>
        <taxon>Pseudomonadota</taxon>
        <taxon>Gammaproteobacteria</taxon>
        <taxon>Nevskiales</taxon>
        <taxon>Nevskiaceae</taxon>
        <taxon>Panacagrimonas</taxon>
    </lineage>
</organism>
<evidence type="ECO:0000313" key="1">
    <source>
        <dbReference type="EMBL" id="TDU27980.1"/>
    </source>
</evidence>
<dbReference type="OrthoDB" id="8527650at2"/>
<dbReference type="InterPro" id="IPR021074">
    <property type="entry name" value="Formate_DH_dsu"/>
</dbReference>
<reference evidence="1 2" key="1">
    <citation type="submission" date="2019-03" db="EMBL/GenBank/DDBJ databases">
        <title>Genomic Encyclopedia of Type Strains, Phase IV (KMG-IV): sequencing the most valuable type-strain genomes for metagenomic binning, comparative biology and taxonomic classification.</title>
        <authorList>
            <person name="Goeker M."/>
        </authorList>
    </citation>
    <scope>NUCLEOTIDE SEQUENCE [LARGE SCALE GENOMIC DNA]</scope>
    <source>
        <strain evidence="1 2">DSM 26377</strain>
    </source>
</reference>
<comment type="caution">
    <text evidence="1">The sequence shown here is derived from an EMBL/GenBank/DDBJ whole genome shotgun (WGS) entry which is preliminary data.</text>
</comment>
<evidence type="ECO:0000313" key="2">
    <source>
        <dbReference type="Proteomes" id="UP000295341"/>
    </source>
</evidence>
<protein>
    <submittedName>
        <fullName evidence="1">Formate dehydrogenase delta subunit</fullName>
    </submittedName>
</protein>
<dbReference type="Proteomes" id="UP000295341">
    <property type="component" value="Unassembled WGS sequence"/>
</dbReference>